<dbReference type="RefSeq" id="WP_214094111.1">
    <property type="nucleotide sequence ID" value="NZ_JAHCLR010000039.1"/>
</dbReference>
<dbReference type="PRINTS" id="PR00081">
    <property type="entry name" value="GDHRDH"/>
</dbReference>
<feature type="domain" description="Ketoreductase" evidence="4">
    <location>
        <begin position="5"/>
        <end position="180"/>
    </location>
</feature>
<dbReference type="InterPro" id="IPR057326">
    <property type="entry name" value="KR_dom"/>
</dbReference>
<protein>
    <submittedName>
        <fullName evidence="5">SDR family oxidoreductase</fullName>
    </submittedName>
</protein>
<name>A0ABS5RLT4_9MYCO</name>
<dbReference type="PANTHER" id="PTHR44169:SF6">
    <property type="entry name" value="NADPH-DEPENDENT 1-ACYLDIHYDROXYACETONE PHOSPHATE REDUCTASE"/>
    <property type="match status" value="1"/>
</dbReference>
<evidence type="ECO:0000313" key="6">
    <source>
        <dbReference type="Proteomes" id="UP001519535"/>
    </source>
</evidence>
<dbReference type="PRINTS" id="PR00080">
    <property type="entry name" value="SDRFAMILY"/>
</dbReference>
<dbReference type="EMBL" id="JAHCLR010000039">
    <property type="protein sequence ID" value="MBS9535252.1"/>
    <property type="molecule type" value="Genomic_DNA"/>
</dbReference>
<comment type="similarity">
    <text evidence="1 3">Belongs to the short-chain dehydrogenases/reductases (SDR) family.</text>
</comment>
<dbReference type="Pfam" id="PF00106">
    <property type="entry name" value="adh_short"/>
    <property type="match status" value="1"/>
</dbReference>
<accession>A0ABS5RLT4</accession>
<evidence type="ECO:0000313" key="5">
    <source>
        <dbReference type="EMBL" id="MBS9535252.1"/>
    </source>
</evidence>
<organism evidence="5 6">
    <name type="scientific">Mycolicibacter acidiphilus</name>
    <dbReference type="NCBI Taxonomy" id="2835306"/>
    <lineage>
        <taxon>Bacteria</taxon>
        <taxon>Bacillati</taxon>
        <taxon>Actinomycetota</taxon>
        <taxon>Actinomycetes</taxon>
        <taxon>Mycobacteriales</taxon>
        <taxon>Mycobacteriaceae</taxon>
        <taxon>Mycolicibacter</taxon>
    </lineage>
</organism>
<gene>
    <name evidence="5" type="ORF">KIH27_16820</name>
</gene>
<dbReference type="CDD" id="cd05374">
    <property type="entry name" value="17beta-HSD-like_SDR_c"/>
    <property type="match status" value="1"/>
</dbReference>
<reference evidence="5 6" key="1">
    <citation type="submission" date="2021-05" db="EMBL/GenBank/DDBJ databases">
        <title>Mycobacterium acidophilum sp. nov., an extremely acid-tolerant member of the genus Mycobacterium.</title>
        <authorList>
            <person name="Xia J."/>
        </authorList>
    </citation>
    <scope>NUCLEOTIDE SEQUENCE [LARGE SCALE GENOMIC DNA]</scope>
    <source>
        <strain evidence="5 6">M1</strain>
    </source>
</reference>
<keyword evidence="2" id="KW-0560">Oxidoreductase</keyword>
<evidence type="ECO:0000259" key="4">
    <source>
        <dbReference type="SMART" id="SM00822"/>
    </source>
</evidence>
<dbReference type="InterPro" id="IPR002347">
    <property type="entry name" value="SDR_fam"/>
</dbReference>
<sequence length="278" mass="29532">MATAPTALVTGATSGIGAATAHRLHDRGYRVFAVGRNPAALDDLRSRGLQARALDITDEPGVTALVAEIEAETGAGAIDVLVNCAGFPLTCPLEQVALADLRDLFEANIVATLHLSQAVLPAMRRRGSGTIVNIGSTGGRFASPGAGGYHVVKYGLEALSLSLRAEVAPFGVRVTLLDPTGVRTPFVTNQLEAAPVYADDDPYAGFKRRYRESTRRLTETTGVMIGPDTVARAVLKAVESRNPKPRYIVGASGKATLLARALLTDRMWERVLMRDLRG</sequence>
<comment type="caution">
    <text evidence="5">The sequence shown here is derived from an EMBL/GenBank/DDBJ whole genome shotgun (WGS) entry which is preliminary data.</text>
</comment>
<evidence type="ECO:0000256" key="3">
    <source>
        <dbReference type="RuleBase" id="RU000363"/>
    </source>
</evidence>
<proteinExistence type="inferred from homology"/>
<dbReference type="PANTHER" id="PTHR44169">
    <property type="entry name" value="NADPH-DEPENDENT 1-ACYLDIHYDROXYACETONE PHOSPHATE REDUCTASE"/>
    <property type="match status" value="1"/>
</dbReference>
<dbReference type="InterPro" id="IPR036291">
    <property type="entry name" value="NAD(P)-bd_dom_sf"/>
</dbReference>
<keyword evidence="6" id="KW-1185">Reference proteome</keyword>
<evidence type="ECO:0000256" key="1">
    <source>
        <dbReference type="ARBA" id="ARBA00006484"/>
    </source>
</evidence>
<evidence type="ECO:0000256" key="2">
    <source>
        <dbReference type="ARBA" id="ARBA00023002"/>
    </source>
</evidence>
<dbReference type="SMART" id="SM00822">
    <property type="entry name" value="PKS_KR"/>
    <property type="match status" value="1"/>
</dbReference>
<dbReference type="Gene3D" id="3.40.50.720">
    <property type="entry name" value="NAD(P)-binding Rossmann-like Domain"/>
    <property type="match status" value="1"/>
</dbReference>
<dbReference type="Proteomes" id="UP001519535">
    <property type="component" value="Unassembled WGS sequence"/>
</dbReference>
<dbReference type="SUPFAM" id="SSF51735">
    <property type="entry name" value="NAD(P)-binding Rossmann-fold domains"/>
    <property type="match status" value="1"/>
</dbReference>